<sequence>MNHHNSNRMSNVDSYPNPMAMQLIGGGDDHHIAAVINDGGGGGGSGNKHSLPDNLVDGNSGSSSSALIGGGSGGENNNNNVQLLPTMYNINSDIICNFAINDCAFENDYYDDSLFRYDYNEHFRSKLWFIDRSRSKRFINRGWGRLMSPTYDNAMVHVQSIVEACMLLEFEFDSEGTDQLIVSVQEADHTRTILDYMHQRPHDRESLLLRKYVGFTVTGPTIRIFVQLSYDTIIVDGQYGLRTLSVMFRKCPKKDFTVERYQVAAESNLYTSSLLPPKS</sequence>
<evidence type="ECO:0000313" key="2">
    <source>
        <dbReference type="EMBL" id="KAJ6215720.1"/>
    </source>
</evidence>
<evidence type="ECO:0000256" key="1">
    <source>
        <dbReference type="SAM" id="MobiDB-lite"/>
    </source>
</evidence>
<dbReference type="Proteomes" id="UP001142055">
    <property type="component" value="Chromosome 4"/>
</dbReference>
<accession>A0A9Q0M1A4</accession>
<gene>
    <name evidence="2" type="ORF">RDWZM_010220</name>
</gene>
<comment type="caution">
    <text evidence="2">The sequence shown here is derived from an EMBL/GenBank/DDBJ whole genome shotgun (WGS) entry which is preliminary data.</text>
</comment>
<reference evidence="2" key="1">
    <citation type="submission" date="2022-12" db="EMBL/GenBank/DDBJ databases">
        <title>Genome assemblies of Blomia tropicalis.</title>
        <authorList>
            <person name="Cui Y."/>
        </authorList>
    </citation>
    <scope>NUCLEOTIDE SEQUENCE</scope>
    <source>
        <tissue evidence="2">Adult mites</tissue>
    </source>
</reference>
<name>A0A9Q0M1A4_BLOTA</name>
<feature type="compositionally biased region" description="Low complexity" evidence="1">
    <location>
        <begin position="58"/>
        <end position="67"/>
    </location>
</feature>
<dbReference type="AlphaFoldDB" id="A0A9Q0M1A4"/>
<feature type="region of interest" description="Disordered" evidence="1">
    <location>
        <begin position="35"/>
        <end position="73"/>
    </location>
</feature>
<protein>
    <submittedName>
        <fullName evidence="2">Uncharacterized protein</fullName>
    </submittedName>
</protein>
<proteinExistence type="predicted"/>
<organism evidence="2 3">
    <name type="scientific">Blomia tropicalis</name>
    <name type="common">Mite</name>
    <dbReference type="NCBI Taxonomy" id="40697"/>
    <lineage>
        <taxon>Eukaryota</taxon>
        <taxon>Metazoa</taxon>
        <taxon>Ecdysozoa</taxon>
        <taxon>Arthropoda</taxon>
        <taxon>Chelicerata</taxon>
        <taxon>Arachnida</taxon>
        <taxon>Acari</taxon>
        <taxon>Acariformes</taxon>
        <taxon>Sarcoptiformes</taxon>
        <taxon>Astigmata</taxon>
        <taxon>Glycyphagoidea</taxon>
        <taxon>Echimyopodidae</taxon>
        <taxon>Blomia</taxon>
    </lineage>
</organism>
<keyword evidence="3" id="KW-1185">Reference proteome</keyword>
<dbReference type="EMBL" id="JAPWDV010000004">
    <property type="protein sequence ID" value="KAJ6215720.1"/>
    <property type="molecule type" value="Genomic_DNA"/>
</dbReference>
<evidence type="ECO:0000313" key="3">
    <source>
        <dbReference type="Proteomes" id="UP001142055"/>
    </source>
</evidence>